<keyword evidence="2" id="KW-1185">Reference proteome</keyword>
<protein>
    <submittedName>
        <fullName evidence="1">10065_t:CDS:1</fullName>
    </submittedName>
</protein>
<feature type="non-terminal residue" evidence="1">
    <location>
        <position position="422"/>
    </location>
</feature>
<name>A0ACA9PDS0_9GLOM</name>
<accession>A0ACA9PDS0</accession>
<organism evidence="1 2">
    <name type="scientific">Acaulospora colombiana</name>
    <dbReference type="NCBI Taxonomy" id="27376"/>
    <lineage>
        <taxon>Eukaryota</taxon>
        <taxon>Fungi</taxon>
        <taxon>Fungi incertae sedis</taxon>
        <taxon>Mucoromycota</taxon>
        <taxon>Glomeromycotina</taxon>
        <taxon>Glomeromycetes</taxon>
        <taxon>Diversisporales</taxon>
        <taxon>Acaulosporaceae</taxon>
        <taxon>Acaulospora</taxon>
    </lineage>
</organism>
<dbReference type="Proteomes" id="UP000789525">
    <property type="component" value="Unassembled WGS sequence"/>
</dbReference>
<proteinExistence type="predicted"/>
<comment type="caution">
    <text evidence="1">The sequence shown here is derived from an EMBL/GenBank/DDBJ whole genome shotgun (WGS) entry which is preliminary data.</text>
</comment>
<sequence length="422" mass="48321">MSLFTNLVPTPLKTLEKPTDTPHAALDSISTVGSHSWMEIDGKPTLAIPGKLPFLVTDKGTQYIDHNGAKCEEADAHRLAPVIQSVEQCSPNFDFKNVNLICNRNNIRNLLRWLEGTLKKDFRIDMHLVNDGKTIVMQEYELKCTEDIDPIVQFRGFGDNFRARKLGQFNVLMAHKVEGYVTRHQVIKDDLEDELDSLTSALNTVRLTGASSTGTIPTSSEGARVNVQQTSDGFREYGFVEIKTMSGWKEIDWKEWYPQLYLSQTKYLYVARHTRGTFDKMEKFKVTDPEVEKIYKEKMEDSLGRLLEFLRRLFAAAKRSGNGPWALLGIQHDEGDLILPTITSWISPMVTRTVKDKTDKQARRKGASKAAGKLRNRKRPKVPTPGSDLLEPWQQRLKAETRENDKWDLKEIFWTEEDKFQV</sequence>
<reference evidence="1" key="1">
    <citation type="submission" date="2021-06" db="EMBL/GenBank/DDBJ databases">
        <authorList>
            <person name="Kallberg Y."/>
            <person name="Tangrot J."/>
            <person name="Rosling A."/>
        </authorList>
    </citation>
    <scope>NUCLEOTIDE SEQUENCE</scope>
    <source>
        <strain evidence="1">CL356</strain>
    </source>
</reference>
<gene>
    <name evidence="1" type="ORF">ACOLOM_LOCUS10125</name>
</gene>
<dbReference type="EMBL" id="CAJVPT010031603">
    <property type="protein sequence ID" value="CAG8698367.1"/>
    <property type="molecule type" value="Genomic_DNA"/>
</dbReference>
<evidence type="ECO:0000313" key="2">
    <source>
        <dbReference type="Proteomes" id="UP000789525"/>
    </source>
</evidence>
<evidence type="ECO:0000313" key="1">
    <source>
        <dbReference type="EMBL" id="CAG8698367.1"/>
    </source>
</evidence>